<dbReference type="EMBL" id="SPUK01000021">
    <property type="protein sequence ID" value="TQV91061.1"/>
    <property type="molecule type" value="Genomic_DNA"/>
</dbReference>
<reference evidence="2 3" key="1">
    <citation type="journal article" date="2019" name="Appl. Microbiol. Biotechnol.">
        <title>Genome sequence of Isaria javanica and comparative genome analysis insights into family S53 peptidase evolution in fungal entomopathogens.</title>
        <authorList>
            <person name="Lin R."/>
            <person name="Zhang X."/>
            <person name="Xin B."/>
            <person name="Zou M."/>
            <person name="Gao Y."/>
            <person name="Qin F."/>
            <person name="Hu Q."/>
            <person name="Xie B."/>
            <person name="Cheng X."/>
        </authorList>
    </citation>
    <scope>NUCLEOTIDE SEQUENCE [LARGE SCALE GENOMIC DNA]</scope>
    <source>
        <strain evidence="2 3">IJ1G</strain>
    </source>
</reference>
<organism evidence="2 3">
    <name type="scientific">Cordyceps javanica</name>
    <dbReference type="NCBI Taxonomy" id="43265"/>
    <lineage>
        <taxon>Eukaryota</taxon>
        <taxon>Fungi</taxon>
        <taxon>Dikarya</taxon>
        <taxon>Ascomycota</taxon>
        <taxon>Pezizomycotina</taxon>
        <taxon>Sordariomycetes</taxon>
        <taxon>Hypocreomycetidae</taxon>
        <taxon>Hypocreales</taxon>
        <taxon>Cordycipitaceae</taxon>
        <taxon>Cordyceps</taxon>
    </lineage>
</organism>
<dbReference type="Proteomes" id="UP000315783">
    <property type="component" value="Unassembled WGS sequence"/>
</dbReference>
<feature type="transmembrane region" description="Helical" evidence="1">
    <location>
        <begin position="76"/>
        <end position="96"/>
    </location>
</feature>
<proteinExistence type="predicted"/>
<evidence type="ECO:0000313" key="3">
    <source>
        <dbReference type="Proteomes" id="UP000315783"/>
    </source>
</evidence>
<gene>
    <name evidence="2" type="ORF">IF1G_10296</name>
</gene>
<keyword evidence="1" id="KW-0472">Membrane</keyword>
<evidence type="ECO:0000256" key="1">
    <source>
        <dbReference type="SAM" id="Phobius"/>
    </source>
</evidence>
<accession>A0A545UNN8</accession>
<keyword evidence="1" id="KW-0812">Transmembrane</keyword>
<dbReference type="AlphaFoldDB" id="A0A545UNN8"/>
<protein>
    <submittedName>
        <fullName evidence="2">Uncharacterized protein</fullName>
    </submittedName>
</protein>
<comment type="caution">
    <text evidence="2">The sequence shown here is derived from an EMBL/GenBank/DDBJ whole genome shotgun (WGS) entry which is preliminary data.</text>
</comment>
<keyword evidence="3" id="KW-1185">Reference proteome</keyword>
<evidence type="ECO:0000313" key="2">
    <source>
        <dbReference type="EMBL" id="TQV91061.1"/>
    </source>
</evidence>
<sequence length="98" mass="10552">MVVGPPFVGLRHARLGDSDSASVVWEERGGGEAGGSDEKVPSCLEKSTLISCSSSSVWDQRKKEMKKKRKKKAGRVLFAALAMVGVFFRCCLFVSVGS</sequence>
<keyword evidence="1" id="KW-1133">Transmembrane helix</keyword>
<name>A0A545UNN8_9HYPO</name>